<dbReference type="PANTHER" id="PTHR34219">
    <property type="entry name" value="IRON-REGULATED INNER MEMBRANE PROTEIN-RELATED"/>
    <property type="match status" value="1"/>
</dbReference>
<dbReference type="PANTHER" id="PTHR34219:SF1">
    <property type="entry name" value="PEPSY DOMAIN-CONTAINING PROTEIN"/>
    <property type="match status" value="1"/>
</dbReference>
<keyword evidence="3" id="KW-1185">Reference proteome</keyword>
<keyword evidence="1" id="KW-0812">Transmembrane</keyword>
<dbReference type="Pfam" id="PF03929">
    <property type="entry name" value="PepSY_TM"/>
    <property type="match status" value="1"/>
</dbReference>
<feature type="transmembrane region" description="Helical" evidence="1">
    <location>
        <begin position="20"/>
        <end position="43"/>
    </location>
</feature>
<dbReference type="RefSeq" id="WP_166850651.1">
    <property type="nucleotide sequence ID" value="NZ_JAAONY010000001.1"/>
</dbReference>
<comment type="caution">
    <text evidence="2">The sequence shown here is derived from an EMBL/GenBank/DDBJ whole genome shotgun (WGS) entry which is preliminary data.</text>
</comment>
<feature type="transmembrane region" description="Helical" evidence="1">
    <location>
        <begin position="207"/>
        <end position="226"/>
    </location>
</feature>
<dbReference type="InParanoid" id="A0A7X0JSS0"/>
<proteinExistence type="predicted"/>
<feature type="transmembrane region" description="Helical" evidence="1">
    <location>
        <begin position="420"/>
        <end position="445"/>
    </location>
</feature>
<keyword evidence="1" id="KW-0472">Membrane</keyword>
<keyword evidence="1" id="KW-1133">Transmembrane helix</keyword>
<dbReference type="InterPro" id="IPR005625">
    <property type="entry name" value="PepSY-ass_TM"/>
</dbReference>
<gene>
    <name evidence="2" type="ORF">HNR48_000919</name>
</gene>
<evidence type="ECO:0000313" key="2">
    <source>
        <dbReference type="EMBL" id="MBB6520641.1"/>
    </source>
</evidence>
<dbReference type="Proteomes" id="UP000528457">
    <property type="component" value="Unassembled WGS sequence"/>
</dbReference>
<accession>A0A7X0JSS0</accession>
<dbReference type="EMBL" id="JACHHT010000001">
    <property type="protein sequence ID" value="MBB6520641.1"/>
    <property type="molecule type" value="Genomic_DNA"/>
</dbReference>
<sequence length="467" mass="53566">MPSLQEKHSVAFEQLLWRWHFWAGLLCLPVIITLAASGGLYLFKSEYQQWHDQGLLKNPETQSIKQHTVSLEHTLNQLLAQKPGARFKKLQISQANNPVVQFELHEDEQRKLYWMNRHNGELLKEAVKGQQLMLWLKKLHGELHAGKIGSYIVELAAQWCIVLILCGLWLSYLRQRKRSPNAQAAFWHLFWPPRTRSGYWPRHWHQILGSWFAFAILLLLVSGLPWTQLWGSGFKALQKLAGWNSPGQEWHITLQSKDQQTVIDNSLWQLDSQEEQVNPLQSQTPAKANSIGLTEVLQKVSQEDWAYPITIQPPNNPKGVWSVRAMHSDRRLRKTVHIDRWNGEELMRIEFQHYHPVKQLASYGISMHEGALFGRLNQLLGALTALGLIALSLFGLVSWWKRRPQTNSARSEKPFSMSPGFVLGLLALMLFLPLFGASLIIVCLLDKALIAIQKPKPEAELTSDQVP</sequence>
<reference evidence="2 3" key="1">
    <citation type="submission" date="2020-08" db="EMBL/GenBank/DDBJ databases">
        <title>Genomic Encyclopedia of Type Strains, Phase IV (KMG-IV): sequencing the most valuable type-strain genomes for metagenomic binning, comparative biology and taxonomic classification.</title>
        <authorList>
            <person name="Goeker M."/>
        </authorList>
    </citation>
    <scope>NUCLEOTIDE SEQUENCE [LARGE SCALE GENOMIC DNA]</scope>
    <source>
        <strain evidence="2 3">DSM 22368</strain>
    </source>
</reference>
<evidence type="ECO:0000256" key="1">
    <source>
        <dbReference type="SAM" id="Phobius"/>
    </source>
</evidence>
<feature type="transmembrane region" description="Helical" evidence="1">
    <location>
        <begin position="379"/>
        <end position="400"/>
    </location>
</feature>
<feature type="transmembrane region" description="Helical" evidence="1">
    <location>
        <begin position="148"/>
        <end position="170"/>
    </location>
</feature>
<protein>
    <submittedName>
        <fullName evidence="2">Putative iron-regulated membrane protein</fullName>
    </submittedName>
</protein>
<dbReference type="AlphaFoldDB" id="A0A7X0JSS0"/>
<evidence type="ECO:0000313" key="3">
    <source>
        <dbReference type="Proteomes" id="UP000528457"/>
    </source>
</evidence>
<organism evidence="2 3">
    <name type="scientific">Pseudoteredinibacter isoporae</name>
    <dbReference type="NCBI Taxonomy" id="570281"/>
    <lineage>
        <taxon>Bacteria</taxon>
        <taxon>Pseudomonadati</taxon>
        <taxon>Pseudomonadota</taxon>
        <taxon>Gammaproteobacteria</taxon>
        <taxon>Cellvibrionales</taxon>
        <taxon>Cellvibrionaceae</taxon>
        <taxon>Pseudoteredinibacter</taxon>
    </lineage>
</organism>
<name>A0A7X0JSS0_9GAMM</name>